<organism evidence="9 10">
    <name type="scientific">Candidatus Danuiimicrobium aquiferis</name>
    <dbReference type="NCBI Taxonomy" id="1801832"/>
    <lineage>
        <taxon>Bacteria</taxon>
        <taxon>Pseudomonadati</taxon>
        <taxon>Candidatus Omnitrophota</taxon>
        <taxon>Candidatus Danuiimicrobium</taxon>
    </lineage>
</organism>
<gene>
    <name evidence="7" type="primary">tpiA</name>
    <name evidence="9" type="ORF">A3G33_06940</name>
</gene>
<dbReference type="GO" id="GO:0006096">
    <property type="term" value="P:glycolytic process"/>
    <property type="evidence" value="ECO:0007669"/>
    <property type="project" value="UniProtKB-UniRule"/>
</dbReference>
<evidence type="ECO:0000313" key="10">
    <source>
        <dbReference type="Proteomes" id="UP000178187"/>
    </source>
</evidence>
<dbReference type="EMBL" id="MHFR01000037">
    <property type="protein sequence ID" value="OGW97966.1"/>
    <property type="molecule type" value="Genomic_DNA"/>
</dbReference>
<comment type="function">
    <text evidence="7">Involved in the gluconeogenesis. Catalyzes stereospecifically the conversion of dihydroxyacetone phosphate (DHAP) to D-glyceraldehyde-3-phosphate (G3P).</text>
</comment>
<keyword evidence="6 7" id="KW-0413">Isomerase</keyword>
<evidence type="ECO:0000256" key="5">
    <source>
        <dbReference type="ARBA" id="ARBA00023152"/>
    </source>
</evidence>
<dbReference type="CDD" id="cd00311">
    <property type="entry name" value="TIM"/>
    <property type="match status" value="1"/>
</dbReference>
<dbReference type="NCBIfam" id="TIGR00419">
    <property type="entry name" value="tim"/>
    <property type="match status" value="1"/>
</dbReference>
<dbReference type="AlphaFoldDB" id="A0A1G1KYH1"/>
<dbReference type="PROSITE" id="PS00171">
    <property type="entry name" value="TIM_1"/>
    <property type="match status" value="1"/>
</dbReference>
<dbReference type="InterPro" id="IPR020861">
    <property type="entry name" value="Triosephosphate_isomerase_AS"/>
</dbReference>
<dbReference type="Pfam" id="PF00121">
    <property type="entry name" value="TIM"/>
    <property type="match status" value="1"/>
</dbReference>
<dbReference type="Proteomes" id="UP000178187">
    <property type="component" value="Unassembled WGS sequence"/>
</dbReference>
<reference evidence="9 10" key="1">
    <citation type="journal article" date="2016" name="Nat. Commun.">
        <title>Thousands of microbial genomes shed light on interconnected biogeochemical processes in an aquifer system.</title>
        <authorList>
            <person name="Anantharaman K."/>
            <person name="Brown C.T."/>
            <person name="Hug L.A."/>
            <person name="Sharon I."/>
            <person name="Castelle C.J."/>
            <person name="Probst A.J."/>
            <person name="Thomas B.C."/>
            <person name="Singh A."/>
            <person name="Wilkins M.J."/>
            <person name="Karaoz U."/>
            <person name="Brodie E.L."/>
            <person name="Williams K.H."/>
            <person name="Hubbard S.S."/>
            <person name="Banfield J.F."/>
        </authorList>
    </citation>
    <scope>NUCLEOTIDE SEQUENCE [LARGE SCALE GENOMIC DNA]</scope>
</reference>
<feature type="active site" description="Proton acceptor" evidence="7">
    <location>
        <position position="167"/>
    </location>
</feature>
<feature type="active site" description="Electrophile" evidence="7">
    <location>
        <position position="95"/>
    </location>
</feature>
<dbReference type="EC" id="5.3.1.1" evidence="7 8"/>
<dbReference type="InterPro" id="IPR013785">
    <property type="entry name" value="Aldolase_TIM"/>
</dbReference>
<dbReference type="UniPathway" id="UPA00109">
    <property type="reaction ID" value="UER00189"/>
</dbReference>
<dbReference type="Gene3D" id="3.20.20.70">
    <property type="entry name" value="Aldolase class I"/>
    <property type="match status" value="1"/>
</dbReference>
<evidence type="ECO:0000256" key="4">
    <source>
        <dbReference type="ARBA" id="ARBA00022490"/>
    </source>
</evidence>
<dbReference type="InterPro" id="IPR000652">
    <property type="entry name" value="Triosephosphate_isomerase"/>
</dbReference>
<evidence type="ECO:0000256" key="6">
    <source>
        <dbReference type="ARBA" id="ARBA00023235"/>
    </source>
</evidence>
<comment type="pathway">
    <text evidence="1 7 8">Carbohydrate degradation; glycolysis; D-glyceraldehyde 3-phosphate from glycerone phosphate: step 1/1.</text>
</comment>
<dbReference type="InterPro" id="IPR022896">
    <property type="entry name" value="TrioseP_Isoase_bac/euk"/>
</dbReference>
<comment type="subunit">
    <text evidence="7 8">Homodimer.</text>
</comment>
<dbReference type="GO" id="GO:0019563">
    <property type="term" value="P:glycerol catabolic process"/>
    <property type="evidence" value="ECO:0007669"/>
    <property type="project" value="TreeGrafter"/>
</dbReference>
<evidence type="ECO:0000256" key="1">
    <source>
        <dbReference type="ARBA" id="ARBA00004680"/>
    </source>
</evidence>
<evidence type="ECO:0000256" key="3">
    <source>
        <dbReference type="ARBA" id="ARBA00022432"/>
    </source>
</evidence>
<proteinExistence type="inferred from homology"/>
<evidence type="ECO:0000256" key="2">
    <source>
        <dbReference type="ARBA" id="ARBA00007422"/>
    </source>
</evidence>
<comment type="pathway">
    <text evidence="7 8">Carbohydrate biosynthesis; gluconeogenesis.</text>
</comment>
<keyword evidence="3 7" id="KW-0312">Gluconeogenesis</keyword>
<feature type="binding site" evidence="7">
    <location>
        <begin position="234"/>
        <end position="235"/>
    </location>
    <ligand>
        <name>substrate</name>
    </ligand>
</feature>
<dbReference type="FunFam" id="3.20.20.70:FF:000016">
    <property type="entry name" value="Triosephosphate isomerase"/>
    <property type="match status" value="1"/>
</dbReference>
<dbReference type="SUPFAM" id="SSF51351">
    <property type="entry name" value="Triosephosphate isomerase (TIM)"/>
    <property type="match status" value="1"/>
</dbReference>
<dbReference type="GO" id="GO:0006094">
    <property type="term" value="P:gluconeogenesis"/>
    <property type="evidence" value="ECO:0007669"/>
    <property type="project" value="UniProtKB-UniRule"/>
</dbReference>
<feature type="binding site" evidence="7">
    <location>
        <position position="173"/>
    </location>
    <ligand>
        <name>substrate</name>
    </ligand>
</feature>
<sequence length="259" mass="28610">MKRVLIVGNWKMFKTIPEAVNLVNSIKAGVHKISNCDIVACPPFTALTAVSELVRDSNVDLGAQDMHFETEGAFTGEISPMMLKDVGCRYVILGHSERRAYFKETDELINKKVKAALKYNIVPIVCVGETLEEREAHKAFEVVKKQFDYSLADLDAAAIERVVVAYEPVWAIGTGRTATPEQAEQMHSYIRRLLNEKYGREVAARIKILYGGSVKPDNIELLVSKPNIDGALVGGASIKAESFIQIVKNSLPSEIKSNS</sequence>
<name>A0A1G1KYH1_9BACT</name>
<evidence type="ECO:0000256" key="7">
    <source>
        <dbReference type="HAMAP-Rule" id="MF_00147"/>
    </source>
</evidence>
<dbReference type="InterPro" id="IPR035990">
    <property type="entry name" value="TIM_sf"/>
</dbReference>
<feature type="binding site" evidence="7">
    <location>
        <position position="213"/>
    </location>
    <ligand>
        <name>substrate</name>
    </ligand>
</feature>
<dbReference type="PANTHER" id="PTHR21139:SF42">
    <property type="entry name" value="TRIOSEPHOSPHATE ISOMERASE"/>
    <property type="match status" value="1"/>
</dbReference>
<evidence type="ECO:0000256" key="8">
    <source>
        <dbReference type="RuleBase" id="RU363013"/>
    </source>
</evidence>
<dbReference type="PANTHER" id="PTHR21139">
    <property type="entry name" value="TRIOSEPHOSPHATE ISOMERASE"/>
    <property type="match status" value="1"/>
</dbReference>
<comment type="similarity">
    <text evidence="2 7 8">Belongs to the triosephosphate isomerase family.</text>
</comment>
<comment type="caution">
    <text evidence="9">The sequence shown here is derived from an EMBL/GenBank/DDBJ whole genome shotgun (WGS) entry which is preliminary data.</text>
</comment>
<dbReference type="PROSITE" id="PS51440">
    <property type="entry name" value="TIM_2"/>
    <property type="match status" value="1"/>
</dbReference>
<comment type="subcellular location">
    <subcellularLocation>
        <location evidence="7 8">Cytoplasm</location>
    </subcellularLocation>
</comment>
<comment type="catalytic activity">
    <reaction evidence="7 8">
        <text>D-glyceraldehyde 3-phosphate = dihydroxyacetone phosphate</text>
        <dbReference type="Rhea" id="RHEA:18585"/>
        <dbReference type="ChEBI" id="CHEBI:57642"/>
        <dbReference type="ChEBI" id="CHEBI:59776"/>
        <dbReference type="EC" id="5.3.1.1"/>
    </reaction>
</comment>
<keyword evidence="5 7" id="KW-0324">Glycolysis</keyword>
<protein>
    <recommendedName>
        <fullName evidence="7 8">Triosephosphate isomerase</fullName>
        <shortName evidence="7">TIM</shortName>
        <shortName evidence="7">TPI</shortName>
        <ecNumber evidence="7 8">5.3.1.1</ecNumber>
    </recommendedName>
    <alternativeName>
        <fullName evidence="7">Triose-phosphate isomerase</fullName>
    </alternativeName>
</protein>
<dbReference type="GO" id="GO:0046166">
    <property type="term" value="P:glyceraldehyde-3-phosphate biosynthetic process"/>
    <property type="evidence" value="ECO:0007669"/>
    <property type="project" value="TreeGrafter"/>
</dbReference>
<feature type="binding site" evidence="7">
    <location>
        <begin position="9"/>
        <end position="11"/>
    </location>
    <ligand>
        <name>substrate</name>
    </ligand>
</feature>
<dbReference type="HAMAP" id="MF_00147_B">
    <property type="entry name" value="TIM_B"/>
    <property type="match status" value="1"/>
</dbReference>
<dbReference type="GO" id="GO:0005829">
    <property type="term" value="C:cytosol"/>
    <property type="evidence" value="ECO:0007669"/>
    <property type="project" value="TreeGrafter"/>
</dbReference>
<evidence type="ECO:0000313" key="9">
    <source>
        <dbReference type="EMBL" id="OGW97966.1"/>
    </source>
</evidence>
<accession>A0A1G1KYH1</accession>
<keyword evidence="4 7" id="KW-0963">Cytoplasm</keyword>
<dbReference type="GO" id="GO:0004807">
    <property type="term" value="F:triose-phosphate isomerase activity"/>
    <property type="evidence" value="ECO:0007669"/>
    <property type="project" value="UniProtKB-UniRule"/>
</dbReference>
<dbReference type="UniPathway" id="UPA00138"/>